<accession>A0AAE0YJ93</accession>
<keyword evidence="4" id="KW-0653">Protein transport</keyword>
<evidence type="ECO:0000256" key="4">
    <source>
        <dbReference type="ARBA" id="ARBA00022856"/>
    </source>
</evidence>
<dbReference type="InterPro" id="IPR018456">
    <property type="entry name" value="PTR2_symporter_CS"/>
</dbReference>
<keyword evidence="7" id="KW-0813">Transport</keyword>
<dbReference type="PROSITE" id="PS01023">
    <property type="entry name" value="PTR2_2"/>
    <property type="match status" value="1"/>
</dbReference>
<evidence type="ECO:0000256" key="9">
    <source>
        <dbReference type="SAM" id="Phobius"/>
    </source>
</evidence>
<evidence type="ECO:0000256" key="6">
    <source>
        <dbReference type="ARBA" id="ARBA00023136"/>
    </source>
</evidence>
<keyword evidence="6 9" id="KW-0472">Membrane</keyword>
<feature type="transmembrane region" description="Helical" evidence="9">
    <location>
        <begin position="301"/>
        <end position="324"/>
    </location>
</feature>
<feature type="transmembrane region" description="Helical" evidence="9">
    <location>
        <begin position="78"/>
        <end position="99"/>
    </location>
</feature>
<evidence type="ECO:0000313" key="10">
    <source>
        <dbReference type="EMBL" id="KAK3747379.1"/>
    </source>
</evidence>
<evidence type="ECO:0000256" key="2">
    <source>
        <dbReference type="ARBA" id="ARBA00005982"/>
    </source>
</evidence>
<dbReference type="Gene3D" id="1.20.1250.20">
    <property type="entry name" value="MFS general substrate transporter like domains"/>
    <property type="match status" value="1"/>
</dbReference>
<dbReference type="InterPro" id="IPR036259">
    <property type="entry name" value="MFS_trans_sf"/>
</dbReference>
<keyword evidence="11" id="KW-1185">Reference proteome</keyword>
<dbReference type="Proteomes" id="UP001283361">
    <property type="component" value="Unassembled WGS sequence"/>
</dbReference>
<comment type="similarity">
    <text evidence="2 7">Belongs to the major facilitator superfamily. Proton-dependent oligopeptide transporter (POT/PTR) (TC 2.A.17) family.</text>
</comment>
<feature type="transmembrane region" description="Helical" evidence="9">
    <location>
        <begin position="106"/>
        <end position="128"/>
    </location>
</feature>
<evidence type="ECO:0000256" key="7">
    <source>
        <dbReference type="RuleBase" id="RU003755"/>
    </source>
</evidence>
<evidence type="ECO:0000256" key="8">
    <source>
        <dbReference type="SAM" id="MobiDB-lite"/>
    </source>
</evidence>
<feature type="transmembrane region" description="Helical" evidence="9">
    <location>
        <begin position="192"/>
        <end position="214"/>
    </location>
</feature>
<comment type="subcellular location">
    <subcellularLocation>
        <location evidence="1 7">Membrane</location>
        <topology evidence="1 7">Multi-pass membrane protein</topology>
    </subcellularLocation>
</comment>
<feature type="region of interest" description="Disordered" evidence="8">
    <location>
        <begin position="599"/>
        <end position="625"/>
    </location>
</feature>
<feature type="transmembrane region" description="Helical" evidence="9">
    <location>
        <begin position="390"/>
        <end position="410"/>
    </location>
</feature>
<dbReference type="InterPro" id="IPR000109">
    <property type="entry name" value="POT_fam"/>
</dbReference>
<sequence>MDRFYSQGYPAFFNTRSSADFKASSFEPLTLKVNVISLLVIMLILITEMCERLAYYSIVAGMILYCTSSLGLDLVKAIIVNQVFVGFAFLTPVFGGFLADSYLGRFRTICISCILYIAGLLLVLASAVKYAEWGWTETNTKIPTHPPQIQRRSMFFTGLALIGLGTGGIKANVGPFGAEQVQSRGREVLQSFFNWFYLVINLGSLAAFTLVAYVQQEISFVWGFFIPTVSMCVGAIVFVSGQSLYTKTIPKGSVLVIACGICGQGACRSNPDPNPELPEGSEKKMLARSKKSFGGSYDDHFVDGVTSVVKVIPFCLFLIMYWAINAQMTNTFFAQSERMDIRLGGGVNIPAATLNAFNTIGIIVLIPVVDKMVYPFFERIRYPLTFLKRIGIGMVLAAAGVTVAGIVEIYRKKALEKEDGAHIQVLAGQQFTASSMSVFAQIPQFFLIGTSEIFASITVLEFAYHQAPVAMQGLLTGLFLATPGIGTWGAAGILLLVREATKDDPWWSLEINDAKMENLMFLLAGLMVFNIAIFCLVAHFYHYQDPRQFEFVVIPQDRGPGRGQTSDLSTDAVWKRGDSNGAFTSGSYDQLDRDYNDHNAGYDGNTKSLTGVEKNERTPLTSSGY</sequence>
<feature type="transmembrane region" description="Helical" evidence="9">
    <location>
        <begin position="476"/>
        <end position="498"/>
    </location>
</feature>
<comment type="caution">
    <text evidence="10">The sequence shown here is derived from an EMBL/GenBank/DDBJ whole genome shotgun (WGS) entry which is preliminary data.</text>
</comment>
<organism evidence="10 11">
    <name type="scientific">Elysia crispata</name>
    <name type="common">lettuce slug</name>
    <dbReference type="NCBI Taxonomy" id="231223"/>
    <lineage>
        <taxon>Eukaryota</taxon>
        <taxon>Metazoa</taxon>
        <taxon>Spiralia</taxon>
        <taxon>Lophotrochozoa</taxon>
        <taxon>Mollusca</taxon>
        <taxon>Gastropoda</taxon>
        <taxon>Heterobranchia</taxon>
        <taxon>Euthyneura</taxon>
        <taxon>Panpulmonata</taxon>
        <taxon>Sacoglossa</taxon>
        <taxon>Placobranchoidea</taxon>
        <taxon>Plakobranchidae</taxon>
        <taxon>Elysia</taxon>
    </lineage>
</organism>
<dbReference type="GO" id="GO:0016020">
    <property type="term" value="C:membrane"/>
    <property type="evidence" value="ECO:0007669"/>
    <property type="project" value="UniProtKB-SubCell"/>
</dbReference>
<evidence type="ECO:0008006" key="12">
    <source>
        <dbReference type="Google" id="ProtNLM"/>
    </source>
</evidence>
<evidence type="ECO:0000256" key="3">
    <source>
        <dbReference type="ARBA" id="ARBA00022692"/>
    </source>
</evidence>
<keyword evidence="5 9" id="KW-1133">Transmembrane helix</keyword>
<feature type="transmembrane region" description="Helical" evidence="9">
    <location>
        <begin position="445"/>
        <end position="464"/>
    </location>
</feature>
<keyword evidence="4" id="KW-0571">Peptide transport</keyword>
<dbReference type="GO" id="GO:0022857">
    <property type="term" value="F:transmembrane transporter activity"/>
    <property type="evidence" value="ECO:0007669"/>
    <property type="project" value="InterPro"/>
</dbReference>
<name>A0AAE0YJ93_9GAST</name>
<feature type="transmembrane region" description="Helical" evidence="9">
    <location>
        <begin position="518"/>
        <end position="541"/>
    </location>
</feature>
<feature type="transmembrane region" description="Helical" evidence="9">
    <location>
        <begin position="29"/>
        <end position="46"/>
    </location>
</feature>
<evidence type="ECO:0000256" key="1">
    <source>
        <dbReference type="ARBA" id="ARBA00004141"/>
    </source>
</evidence>
<feature type="transmembrane region" description="Helical" evidence="9">
    <location>
        <begin position="53"/>
        <end position="72"/>
    </location>
</feature>
<feature type="transmembrane region" description="Helical" evidence="9">
    <location>
        <begin position="220"/>
        <end position="241"/>
    </location>
</feature>
<reference evidence="10" key="1">
    <citation type="journal article" date="2023" name="G3 (Bethesda)">
        <title>A reference genome for the long-term kleptoplast-retaining sea slug Elysia crispata morphotype clarki.</title>
        <authorList>
            <person name="Eastman K.E."/>
            <person name="Pendleton A.L."/>
            <person name="Shaikh M.A."/>
            <person name="Suttiyut T."/>
            <person name="Ogas R."/>
            <person name="Tomko P."/>
            <person name="Gavelis G."/>
            <person name="Widhalm J.R."/>
            <person name="Wisecaver J.H."/>
        </authorList>
    </citation>
    <scope>NUCLEOTIDE SEQUENCE</scope>
    <source>
        <strain evidence="10">ECLA1</strain>
    </source>
</reference>
<keyword evidence="3 7" id="KW-0812">Transmembrane</keyword>
<evidence type="ECO:0000256" key="5">
    <source>
        <dbReference type="ARBA" id="ARBA00022989"/>
    </source>
</evidence>
<dbReference type="AlphaFoldDB" id="A0AAE0YJ93"/>
<feature type="transmembrane region" description="Helical" evidence="9">
    <location>
        <begin position="349"/>
        <end position="369"/>
    </location>
</feature>
<dbReference type="SUPFAM" id="SSF103473">
    <property type="entry name" value="MFS general substrate transporter"/>
    <property type="match status" value="1"/>
</dbReference>
<protein>
    <recommendedName>
        <fullName evidence="12">Solute carrier family 15 member 4-like</fullName>
    </recommendedName>
</protein>
<evidence type="ECO:0000313" key="11">
    <source>
        <dbReference type="Proteomes" id="UP001283361"/>
    </source>
</evidence>
<gene>
    <name evidence="10" type="ORF">RRG08_035808</name>
</gene>
<dbReference type="EMBL" id="JAWDGP010006087">
    <property type="protein sequence ID" value="KAK3747379.1"/>
    <property type="molecule type" value="Genomic_DNA"/>
</dbReference>
<dbReference type="PANTHER" id="PTHR11654">
    <property type="entry name" value="OLIGOPEPTIDE TRANSPORTER-RELATED"/>
    <property type="match status" value="1"/>
</dbReference>
<proteinExistence type="inferred from homology"/>
<dbReference type="Pfam" id="PF00854">
    <property type="entry name" value="PTR2"/>
    <property type="match status" value="1"/>
</dbReference>
<dbReference type="GO" id="GO:0006857">
    <property type="term" value="P:oligopeptide transport"/>
    <property type="evidence" value="ECO:0007669"/>
    <property type="project" value="InterPro"/>
</dbReference>